<evidence type="ECO:0000256" key="1">
    <source>
        <dbReference type="SAM" id="MobiDB-lite"/>
    </source>
</evidence>
<dbReference type="AlphaFoldDB" id="A0A0A9FA48"/>
<reference evidence="2" key="1">
    <citation type="submission" date="2014-09" db="EMBL/GenBank/DDBJ databases">
        <authorList>
            <person name="Magalhaes I.L.F."/>
            <person name="Oliveira U."/>
            <person name="Santos F.R."/>
            <person name="Vidigal T.H.D.A."/>
            <person name="Brescovit A.D."/>
            <person name="Santos A.J."/>
        </authorList>
    </citation>
    <scope>NUCLEOTIDE SEQUENCE</scope>
    <source>
        <tissue evidence="2">Shoot tissue taken approximately 20 cm above the soil surface</tissue>
    </source>
</reference>
<evidence type="ECO:0000313" key="2">
    <source>
        <dbReference type="EMBL" id="JAE09207.1"/>
    </source>
</evidence>
<dbReference type="EMBL" id="GBRH01188689">
    <property type="protein sequence ID" value="JAE09207.1"/>
    <property type="molecule type" value="Transcribed_RNA"/>
</dbReference>
<organism evidence="2">
    <name type="scientific">Arundo donax</name>
    <name type="common">Giant reed</name>
    <name type="synonym">Donax arundinaceus</name>
    <dbReference type="NCBI Taxonomy" id="35708"/>
    <lineage>
        <taxon>Eukaryota</taxon>
        <taxon>Viridiplantae</taxon>
        <taxon>Streptophyta</taxon>
        <taxon>Embryophyta</taxon>
        <taxon>Tracheophyta</taxon>
        <taxon>Spermatophyta</taxon>
        <taxon>Magnoliopsida</taxon>
        <taxon>Liliopsida</taxon>
        <taxon>Poales</taxon>
        <taxon>Poaceae</taxon>
        <taxon>PACMAD clade</taxon>
        <taxon>Arundinoideae</taxon>
        <taxon>Arundineae</taxon>
        <taxon>Arundo</taxon>
    </lineage>
</organism>
<reference evidence="2" key="2">
    <citation type="journal article" date="2015" name="Data Brief">
        <title>Shoot transcriptome of the giant reed, Arundo donax.</title>
        <authorList>
            <person name="Barrero R.A."/>
            <person name="Guerrero F.D."/>
            <person name="Moolhuijzen P."/>
            <person name="Goolsby J.A."/>
            <person name="Tidwell J."/>
            <person name="Bellgard S.E."/>
            <person name="Bellgard M.I."/>
        </authorList>
    </citation>
    <scope>NUCLEOTIDE SEQUENCE</scope>
    <source>
        <tissue evidence="2">Shoot tissue taken approximately 20 cm above the soil surface</tissue>
    </source>
</reference>
<feature type="region of interest" description="Disordered" evidence="1">
    <location>
        <begin position="1"/>
        <end position="26"/>
    </location>
</feature>
<accession>A0A0A9FA48</accession>
<feature type="compositionally biased region" description="Basic residues" evidence="1">
    <location>
        <begin position="16"/>
        <end position="26"/>
    </location>
</feature>
<proteinExistence type="predicted"/>
<name>A0A0A9FA48_ARUDO</name>
<sequence>MTQHFNHLAFSQLPHPSRKMVKSNSR</sequence>
<protein>
    <submittedName>
        <fullName evidence="2">Uncharacterized protein</fullName>
    </submittedName>
</protein>